<gene>
    <name evidence="1" type="ORF">TNIN_63331</name>
</gene>
<dbReference type="AlphaFoldDB" id="A0A8X6II58"/>
<accession>A0A8X6II58</accession>
<evidence type="ECO:0000313" key="1">
    <source>
        <dbReference type="EMBL" id="GFS46922.1"/>
    </source>
</evidence>
<protein>
    <submittedName>
        <fullName evidence="1">Uncharacterized protein</fullName>
    </submittedName>
</protein>
<keyword evidence="2" id="KW-1185">Reference proteome</keyword>
<comment type="caution">
    <text evidence="1">The sequence shown here is derived from an EMBL/GenBank/DDBJ whole genome shotgun (WGS) entry which is preliminary data.</text>
</comment>
<proteinExistence type="predicted"/>
<name>A0A8X6II58_9ARAC</name>
<dbReference type="EMBL" id="BMAV01026052">
    <property type="protein sequence ID" value="GFS46922.1"/>
    <property type="molecule type" value="Genomic_DNA"/>
</dbReference>
<evidence type="ECO:0000313" key="2">
    <source>
        <dbReference type="Proteomes" id="UP000886998"/>
    </source>
</evidence>
<organism evidence="1 2">
    <name type="scientific">Trichonephila inaurata madagascariensis</name>
    <dbReference type="NCBI Taxonomy" id="2747483"/>
    <lineage>
        <taxon>Eukaryota</taxon>
        <taxon>Metazoa</taxon>
        <taxon>Ecdysozoa</taxon>
        <taxon>Arthropoda</taxon>
        <taxon>Chelicerata</taxon>
        <taxon>Arachnida</taxon>
        <taxon>Araneae</taxon>
        <taxon>Araneomorphae</taxon>
        <taxon>Entelegynae</taxon>
        <taxon>Araneoidea</taxon>
        <taxon>Nephilidae</taxon>
        <taxon>Trichonephila</taxon>
        <taxon>Trichonephila inaurata</taxon>
    </lineage>
</organism>
<reference evidence="1" key="1">
    <citation type="submission" date="2020-08" db="EMBL/GenBank/DDBJ databases">
        <title>Multicomponent nature underlies the extraordinary mechanical properties of spider dragline silk.</title>
        <authorList>
            <person name="Kono N."/>
            <person name="Nakamura H."/>
            <person name="Mori M."/>
            <person name="Yoshida Y."/>
            <person name="Ohtoshi R."/>
            <person name="Malay A.D."/>
            <person name="Moran D.A.P."/>
            <person name="Tomita M."/>
            <person name="Numata K."/>
            <person name="Arakawa K."/>
        </authorList>
    </citation>
    <scope>NUCLEOTIDE SEQUENCE</scope>
</reference>
<sequence length="85" mass="9447">MTGSILRSGDLSRNSLRIDQARGRPVWRCYMVTRQKSPKEGLPACIVSSFSLLTSSRVIFTKTKSDFVKISSCAKVDTKLGAFFL</sequence>
<dbReference type="Proteomes" id="UP000886998">
    <property type="component" value="Unassembled WGS sequence"/>
</dbReference>